<sequence>MKVKISISPTQSEFEEVDLTLTTRRGAECLIGRSPDSDLVLDSTDVSRSHGKFFSQGGNYYFCDLGSRNGSIVNGKLAEKNHSYILKDGDIIRIGDFVLVIEDEMPDSQQAETVVRIINPSEFSNWRQNQNQSATPQELQPVNNESVSSVPAAEISQKHEEAEIVNTSEEVEQSKEIFIQPDDIVTPDNAIPSAHGTSASDVALQATAESDASESDRIVQAHDLASPAPETENVSIIEHDIKVSEYSIVQAHDLASPEPETENVSIIEHDIEVSEYSIVQAHDIASPEPETENIPNVEHEEEIAPHTQEQEREIIKAINSERENFDLDTPSQQTEKELVLEDTSILTPHESELVATSQQTEEIPSENQESEELEEQEKSSIQLAKILEEKQILLVAHQSKKSELTELVSEYKEFLSYCLTRTWQTFSDDLYKQTGLSVTQEIPPANSGGYQAINSLVNSGEILAVIYLRDLMMAPQQGQASEEALLRICNINNVLLATNLPTAKAILYYLKNLKD</sequence>
<feature type="domain" description="MGS-like" evidence="3">
    <location>
        <begin position="384"/>
        <end position="515"/>
    </location>
</feature>
<dbReference type="InterPro" id="IPR004363">
    <property type="entry name" value="Methylgl_synth"/>
</dbReference>
<evidence type="ECO:0000313" key="4">
    <source>
        <dbReference type="EMBL" id="NMG18249.1"/>
    </source>
</evidence>
<dbReference type="EMBL" id="QMEB01000007">
    <property type="protein sequence ID" value="NMG18249.1"/>
    <property type="molecule type" value="Genomic_DNA"/>
</dbReference>
<name>A0ABX1P1R4_9CYAN</name>
<comment type="caution">
    <text evidence="4">The sequence shown here is derived from an EMBL/GenBank/DDBJ whole genome shotgun (WGS) entry which is preliminary data.</text>
</comment>
<dbReference type="CDD" id="cd00060">
    <property type="entry name" value="FHA"/>
    <property type="match status" value="1"/>
</dbReference>
<dbReference type="InterPro" id="IPR011607">
    <property type="entry name" value="MGS-like_dom"/>
</dbReference>
<reference evidence="4 5" key="1">
    <citation type="submission" date="2018-06" db="EMBL/GenBank/DDBJ databases">
        <title>Comparative genomics of Brasilonema spp. strains.</title>
        <authorList>
            <person name="Alvarenga D.O."/>
            <person name="Fiore M.F."/>
            <person name="Varani A.M."/>
        </authorList>
    </citation>
    <scope>NUCLEOTIDE SEQUENCE [LARGE SCALE GENOMIC DNA]</scope>
    <source>
        <strain evidence="4 5">SPC951</strain>
    </source>
</reference>
<feature type="domain" description="FHA" evidence="2">
    <location>
        <begin position="29"/>
        <end position="78"/>
    </location>
</feature>
<evidence type="ECO:0000259" key="3">
    <source>
        <dbReference type="PROSITE" id="PS51855"/>
    </source>
</evidence>
<dbReference type="Pfam" id="PF00498">
    <property type="entry name" value="FHA"/>
    <property type="match status" value="1"/>
</dbReference>
<evidence type="ECO:0000259" key="2">
    <source>
        <dbReference type="PROSITE" id="PS50006"/>
    </source>
</evidence>
<dbReference type="InterPro" id="IPR000253">
    <property type="entry name" value="FHA_dom"/>
</dbReference>
<dbReference type="SMART" id="SM00240">
    <property type="entry name" value="FHA"/>
    <property type="match status" value="1"/>
</dbReference>
<evidence type="ECO:0000313" key="5">
    <source>
        <dbReference type="Proteomes" id="UP000718564"/>
    </source>
</evidence>
<dbReference type="PANTHER" id="PTHR30492:SF0">
    <property type="entry name" value="METHYLGLYOXAL SYNTHASE"/>
    <property type="match status" value="1"/>
</dbReference>
<dbReference type="SUPFAM" id="SSF49879">
    <property type="entry name" value="SMAD/FHA domain"/>
    <property type="match status" value="1"/>
</dbReference>
<dbReference type="Gene3D" id="2.60.200.20">
    <property type="match status" value="1"/>
</dbReference>
<keyword evidence="5" id="KW-1185">Reference proteome</keyword>
<proteinExistence type="predicted"/>
<dbReference type="InterPro" id="IPR036914">
    <property type="entry name" value="MGS-like_dom_sf"/>
</dbReference>
<dbReference type="Proteomes" id="UP000718564">
    <property type="component" value="Unassembled WGS sequence"/>
</dbReference>
<dbReference type="Gene3D" id="3.40.50.1380">
    <property type="entry name" value="Methylglyoxal synthase-like domain"/>
    <property type="match status" value="1"/>
</dbReference>
<gene>
    <name evidence="4" type="ORF">DP116_01805</name>
</gene>
<evidence type="ECO:0008006" key="6">
    <source>
        <dbReference type="Google" id="ProtNLM"/>
    </source>
</evidence>
<feature type="region of interest" description="Disordered" evidence="1">
    <location>
        <begin position="352"/>
        <end position="377"/>
    </location>
</feature>
<dbReference type="PANTHER" id="PTHR30492">
    <property type="entry name" value="METHYLGLYOXAL SYNTHASE"/>
    <property type="match status" value="1"/>
</dbReference>
<dbReference type="PROSITE" id="PS50006">
    <property type="entry name" value="FHA_DOMAIN"/>
    <property type="match status" value="1"/>
</dbReference>
<organism evidence="4 5">
    <name type="scientific">Brasilonema bromeliae SPC951</name>
    <dbReference type="NCBI Taxonomy" id="385972"/>
    <lineage>
        <taxon>Bacteria</taxon>
        <taxon>Bacillati</taxon>
        <taxon>Cyanobacteriota</taxon>
        <taxon>Cyanophyceae</taxon>
        <taxon>Nostocales</taxon>
        <taxon>Scytonemataceae</taxon>
        <taxon>Brasilonema</taxon>
        <taxon>Bromeliae group (in: Brasilonema)</taxon>
    </lineage>
</organism>
<evidence type="ECO:0000256" key="1">
    <source>
        <dbReference type="SAM" id="MobiDB-lite"/>
    </source>
</evidence>
<protein>
    <recommendedName>
        <fullName evidence="6">FHA domain-containing protein</fullName>
    </recommendedName>
</protein>
<dbReference type="RefSeq" id="WP_169153543.1">
    <property type="nucleotide sequence ID" value="NZ_CAWPJE010000271.1"/>
</dbReference>
<dbReference type="SUPFAM" id="SSF52335">
    <property type="entry name" value="Methylglyoxal synthase-like"/>
    <property type="match status" value="1"/>
</dbReference>
<accession>A0ABX1P1R4</accession>
<dbReference type="PROSITE" id="PS51855">
    <property type="entry name" value="MGS"/>
    <property type="match status" value="1"/>
</dbReference>
<dbReference type="InterPro" id="IPR008984">
    <property type="entry name" value="SMAD_FHA_dom_sf"/>
</dbReference>